<evidence type="ECO:0000256" key="8">
    <source>
        <dbReference type="SAM" id="MobiDB-lite"/>
    </source>
</evidence>
<evidence type="ECO:0000256" key="7">
    <source>
        <dbReference type="SAM" id="Coils"/>
    </source>
</evidence>
<dbReference type="CDD" id="cd00167">
    <property type="entry name" value="SANT"/>
    <property type="match status" value="1"/>
</dbReference>
<dbReference type="InterPro" id="IPR001005">
    <property type="entry name" value="SANT/Myb"/>
</dbReference>
<feature type="domain" description="SANT" evidence="11">
    <location>
        <begin position="417"/>
        <end position="469"/>
    </location>
</feature>
<feature type="compositionally biased region" description="Polar residues" evidence="8">
    <location>
        <begin position="125"/>
        <end position="137"/>
    </location>
</feature>
<dbReference type="Gene3D" id="1.10.10.10">
    <property type="entry name" value="Winged helix-like DNA-binding domain superfamily/Winged helix DNA-binding domain"/>
    <property type="match status" value="1"/>
</dbReference>
<keyword evidence="4" id="KW-0804">Transcription</keyword>
<evidence type="ECO:0000256" key="3">
    <source>
        <dbReference type="ARBA" id="ARBA00023015"/>
    </source>
</evidence>
<dbReference type="GO" id="GO:0016514">
    <property type="term" value="C:SWI/SNF complex"/>
    <property type="evidence" value="ECO:0007669"/>
    <property type="project" value="UniProtKB-ARBA"/>
</dbReference>
<dbReference type="InterPro" id="IPR007526">
    <property type="entry name" value="SWIRM"/>
</dbReference>
<dbReference type="FunFam" id="1.10.10.10:FF:000020">
    <property type="entry name" value="SWI/SNF complex subunit SMARCC2 isoform c"/>
    <property type="match status" value="1"/>
</dbReference>
<dbReference type="InterPro" id="IPR009057">
    <property type="entry name" value="Homeodomain-like_sf"/>
</dbReference>
<dbReference type="GO" id="GO:0048858">
    <property type="term" value="P:cell projection morphogenesis"/>
    <property type="evidence" value="ECO:0007669"/>
    <property type="project" value="TreeGrafter"/>
</dbReference>
<accession>A0A6A6H3D8</accession>
<dbReference type="InterPro" id="IPR017884">
    <property type="entry name" value="SANT_dom"/>
</dbReference>
<comment type="subcellular location">
    <subcellularLocation>
        <location evidence="1">Nucleus</location>
    </subcellularLocation>
</comment>
<evidence type="ECO:0000313" key="13">
    <source>
        <dbReference type="Proteomes" id="UP000800092"/>
    </source>
</evidence>
<evidence type="ECO:0000259" key="9">
    <source>
        <dbReference type="PROSITE" id="PS50090"/>
    </source>
</evidence>
<evidence type="ECO:0000256" key="4">
    <source>
        <dbReference type="ARBA" id="ARBA00023163"/>
    </source>
</evidence>
<dbReference type="SMART" id="SM00717">
    <property type="entry name" value="SANT"/>
    <property type="match status" value="1"/>
</dbReference>
<keyword evidence="3" id="KW-0805">Transcription regulation</keyword>
<dbReference type="GO" id="GO:0006338">
    <property type="term" value="P:chromatin remodeling"/>
    <property type="evidence" value="ECO:0007669"/>
    <property type="project" value="UniProtKB-ARBA"/>
</dbReference>
<dbReference type="Pfam" id="PF00249">
    <property type="entry name" value="Myb_DNA-binding"/>
    <property type="match status" value="1"/>
</dbReference>
<dbReference type="SUPFAM" id="SSF46689">
    <property type="entry name" value="Homeodomain-like"/>
    <property type="match status" value="2"/>
</dbReference>
<dbReference type="Gene3D" id="1.10.10.60">
    <property type="entry name" value="Homeodomain-like"/>
    <property type="match status" value="1"/>
</dbReference>
<comment type="similarity">
    <text evidence="6">Belongs to the SMARCC family.</text>
</comment>
<feature type="region of interest" description="Disordered" evidence="8">
    <location>
        <begin position="1"/>
        <end position="137"/>
    </location>
</feature>
<evidence type="ECO:0000256" key="1">
    <source>
        <dbReference type="ARBA" id="ARBA00004123"/>
    </source>
</evidence>
<proteinExistence type="inferred from homology"/>
<keyword evidence="13" id="KW-1185">Reference proteome</keyword>
<feature type="compositionally biased region" description="Basic and acidic residues" evidence="8">
    <location>
        <begin position="102"/>
        <end position="115"/>
    </location>
</feature>
<feature type="coiled-coil region" evidence="7">
    <location>
        <begin position="635"/>
        <end position="684"/>
    </location>
</feature>
<feature type="compositionally biased region" description="Acidic residues" evidence="8">
    <location>
        <begin position="92"/>
        <end position="101"/>
    </location>
</feature>
<dbReference type="InterPro" id="IPR036388">
    <property type="entry name" value="WH-like_DNA-bd_sf"/>
</dbReference>
<sequence length="768" mass="83319">MAEPIPGGEMDPNTAQPLDTATDEAVHASTVEQSAPPADPDTSMVEEKEDSAAPPIKKSPHDTSTSTPAVISDNPMDAPPEPPAEVDAADGIADEDMGGMDDETKKEEGADKDAPEAGEGAADRQPQQTKDSLQASARSHLIQQTHQIILPSYSAWFDMNTIHNLERKALPEFFNERNRSKTPAVYKDYRDFMVNTYRLNPAEYLTVTACRRNLAGDVCAIMRVHAFLEQWGLINYQIDPDTRPSTTGPPFTGHFKIIADTPRGLQAHQPAPHSYVSQGRPLTATERLANTPAPSKSELNLEIRRNIYEGNGKEVTPSEKEKPANGDTTADGETTSKDLTESLKQPGKQFFCYACGVDCTRVRYHYSKSIEAGQGKTPTTVKYDLCPVDFLECRFPSNTVAAEYTRLENDRYSTVPDKDAPWTDAETLALLEALDAGPNDNWDKIADAVGTRTTEECILKFLQMEIEDPYLENDASNEPSGSLAYLSNGRIPITQSDNPVLSVLSFLAGLADPTTTAAAAGKSAEEMRRNMRERLEKGAFPHPNDSSTNTADKGKEKESSASGDPIKTESAPPATAVTDAMDIDHARSSHEPTSTTALATTSPSSTKDAPTTSHNPNPIASTALALGGARASALASHQERRLTRLVSQCNNLQTQKLELKLQQFADMEAMLQAERRDLERRRQQLFLDRLAFKQRMVAVEEAMQRAWSVGGEEGARLAKEVVGGVWPAERMGMSVAARTGAGSTGSGGEGAEVKPVGEGTPGYQSLRI</sequence>
<feature type="compositionally biased region" description="Low complexity" evidence="8">
    <location>
        <begin position="592"/>
        <end position="606"/>
    </location>
</feature>
<feature type="domain" description="SWIRM" evidence="10">
    <location>
        <begin position="148"/>
        <end position="245"/>
    </location>
</feature>
<dbReference type="FunFam" id="1.10.10.60:FF:000014">
    <property type="entry name" value="SWI/SNF complex subunit SMARCC2 isoform C"/>
    <property type="match status" value="1"/>
</dbReference>
<feature type="region of interest" description="Disordered" evidence="8">
    <location>
        <begin position="535"/>
        <end position="621"/>
    </location>
</feature>
<evidence type="ECO:0000313" key="12">
    <source>
        <dbReference type="EMBL" id="KAF2232606.1"/>
    </source>
</evidence>
<name>A0A6A6H3D8_VIRVR</name>
<feature type="region of interest" description="Disordered" evidence="8">
    <location>
        <begin position="739"/>
        <end position="768"/>
    </location>
</feature>
<feature type="region of interest" description="Disordered" evidence="8">
    <location>
        <begin position="309"/>
        <end position="335"/>
    </location>
</feature>
<gene>
    <name evidence="12" type="ORF">EV356DRAFT_568679</name>
</gene>
<reference evidence="12" key="1">
    <citation type="journal article" date="2020" name="Stud. Mycol.">
        <title>101 Dothideomycetes genomes: a test case for predicting lifestyles and emergence of pathogens.</title>
        <authorList>
            <person name="Haridas S."/>
            <person name="Albert R."/>
            <person name="Binder M."/>
            <person name="Bloem J."/>
            <person name="Labutti K."/>
            <person name="Salamov A."/>
            <person name="Andreopoulos B."/>
            <person name="Baker S."/>
            <person name="Barry K."/>
            <person name="Bills G."/>
            <person name="Bluhm B."/>
            <person name="Cannon C."/>
            <person name="Castanera R."/>
            <person name="Culley D."/>
            <person name="Daum C."/>
            <person name="Ezra D."/>
            <person name="Gonzalez J."/>
            <person name="Henrissat B."/>
            <person name="Kuo A."/>
            <person name="Liang C."/>
            <person name="Lipzen A."/>
            <person name="Lutzoni F."/>
            <person name="Magnuson J."/>
            <person name="Mondo S."/>
            <person name="Nolan M."/>
            <person name="Ohm R."/>
            <person name="Pangilinan J."/>
            <person name="Park H.-J."/>
            <person name="Ramirez L."/>
            <person name="Alfaro M."/>
            <person name="Sun H."/>
            <person name="Tritt A."/>
            <person name="Yoshinaga Y."/>
            <person name="Zwiers L.-H."/>
            <person name="Turgeon B."/>
            <person name="Goodwin S."/>
            <person name="Spatafora J."/>
            <person name="Crous P."/>
            <person name="Grigoriev I."/>
        </authorList>
    </citation>
    <scope>NUCLEOTIDE SEQUENCE</scope>
    <source>
        <strain evidence="12">Tuck. ex Michener</strain>
    </source>
</reference>
<protein>
    <submittedName>
        <fullName evidence="12">SWIRM-domain-containing protein</fullName>
    </submittedName>
</protein>
<dbReference type="PROSITE" id="PS50934">
    <property type="entry name" value="SWIRM"/>
    <property type="match status" value="1"/>
</dbReference>
<organism evidence="12 13">
    <name type="scientific">Viridothelium virens</name>
    <name type="common">Speckled blister lichen</name>
    <name type="synonym">Trypethelium virens</name>
    <dbReference type="NCBI Taxonomy" id="1048519"/>
    <lineage>
        <taxon>Eukaryota</taxon>
        <taxon>Fungi</taxon>
        <taxon>Dikarya</taxon>
        <taxon>Ascomycota</taxon>
        <taxon>Pezizomycotina</taxon>
        <taxon>Dothideomycetes</taxon>
        <taxon>Dothideomycetes incertae sedis</taxon>
        <taxon>Trypetheliales</taxon>
        <taxon>Trypetheliaceae</taxon>
        <taxon>Viridothelium</taxon>
    </lineage>
</organism>
<evidence type="ECO:0000259" key="10">
    <source>
        <dbReference type="PROSITE" id="PS50934"/>
    </source>
</evidence>
<feature type="compositionally biased region" description="Polar residues" evidence="8">
    <location>
        <begin position="607"/>
        <end position="619"/>
    </location>
</feature>
<dbReference type="Pfam" id="PF16495">
    <property type="entry name" value="SWIRM-assoc_1"/>
    <property type="match status" value="1"/>
</dbReference>
<keyword evidence="2" id="KW-0156">Chromatin regulator</keyword>
<dbReference type="Pfam" id="PF04433">
    <property type="entry name" value="SWIRM"/>
    <property type="match status" value="1"/>
</dbReference>
<dbReference type="Proteomes" id="UP000800092">
    <property type="component" value="Unassembled WGS sequence"/>
</dbReference>
<dbReference type="EMBL" id="ML991814">
    <property type="protein sequence ID" value="KAF2232606.1"/>
    <property type="molecule type" value="Genomic_DNA"/>
</dbReference>
<dbReference type="PROSITE" id="PS50090">
    <property type="entry name" value="MYB_LIKE"/>
    <property type="match status" value="1"/>
</dbReference>
<feature type="domain" description="Myb-like" evidence="9">
    <location>
        <begin position="418"/>
        <end position="465"/>
    </location>
</feature>
<evidence type="ECO:0000256" key="2">
    <source>
        <dbReference type="ARBA" id="ARBA00022853"/>
    </source>
</evidence>
<dbReference type="AlphaFoldDB" id="A0A6A6H3D8"/>
<evidence type="ECO:0000259" key="11">
    <source>
        <dbReference type="PROSITE" id="PS51293"/>
    </source>
</evidence>
<dbReference type="InterPro" id="IPR032451">
    <property type="entry name" value="SMARCC_C"/>
</dbReference>
<dbReference type="GO" id="GO:0006355">
    <property type="term" value="P:regulation of DNA-templated transcription"/>
    <property type="evidence" value="ECO:0007669"/>
    <property type="project" value="UniProtKB-ARBA"/>
</dbReference>
<evidence type="ECO:0000256" key="5">
    <source>
        <dbReference type="ARBA" id="ARBA00023242"/>
    </source>
</evidence>
<dbReference type="OrthoDB" id="118550at2759"/>
<dbReference type="PROSITE" id="PS51293">
    <property type="entry name" value="SANT"/>
    <property type="match status" value="1"/>
</dbReference>
<keyword evidence="7" id="KW-0175">Coiled coil</keyword>
<keyword evidence="5" id="KW-0539">Nucleus</keyword>
<dbReference type="PANTHER" id="PTHR15381">
    <property type="entry name" value="CHONDROITIN SULFATE PROTEOGLYCAN 5 -RELATED"/>
    <property type="match status" value="1"/>
</dbReference>
<dbReference type="PANTHER" id="PTHR15381:SF1">
    <property type="entry name" value="CHONDROITIN SULFATE PROTEOGLYCAN 5"/>
    <property type="match status" value="1"/>
</dbReference>
<evidence type="ECO:0000256" key="6">
    <source>
        <dbReference type="ARBA" id="ARBA00049655"/>
    </source>
</evidence>